<comment type="caution">
    <text evidence="1">The sequence shown here is derived from an EMBL/GenBank/DDBJ whole genome shotgun (WGS) entry which is preliminary data.</text>
</comment>
<name>A0ACD3SQZ7_9BURK</name>
<reference evidence="1" key="1">
    <citation type="submission" date="2019-05" db="EMBL/GenBank/DDBJ databases">
        <title>Revised genome assembly of Burkholderiaceae (previously Ralstonia) sp. PBA.</title>
        <authorList>
            <person name="Gan H.M."/>
        </authorList>
    </citation>
    <scope>NUCLEOTIDE SEQUENCE</scope>
    <source>
        <strain evidence="1">PBA</strain>
    </source>
</reference>
<protein>
    <submittedName>
        <fullName evidence="1">DUF411 domain-containing protein</fullName>
    </submittedName>
</protein>
<gene>
    <name evidence="1" type="ORF">MW7_007990</name>
</gene>
<evidence type="ECO:0000313" key="1">
    <source>
        <dbReference type="EMBL" id="TMS58645.1"/>
    </source>
</evidence>
<dbReference type="Proteomes" id="UP000004277">
    <property type="component" value="Unassembled WGS sequence"/>
</dbReference>
<dbReference type="EMBL" id="AKCV02000015">
    <property type="protein sequence ID" value="TMS58645.1"/>
    <property type="molecule type" value="Genomic_DNA"/>
</dbReference>
<organism evidence="1 2">
    <name type="scientific">Imbroritus primus</name>
    <dbReference type="NCBI Taxonomy" id="3058603"/>
    <lineage>
        <taxon>Bacteria</taxon>
        <taxon>Pseudomonadati</taxon>
        <taxon>Pseudomonadota</taxon>
        <taxon>Betaproteobacteria</taxon>
        <taxon>Burkholderiales</taxon>
        <taxon>Burkholderiaceae</taxon>
        <taxon>Imbroritus</taxon>
    </lineage>
</organism>
<proteinExistence type="predicted"/>
<accession>A0ACD3SQZ7</accession>
<keyword evidence="2" id="KW-1185">Reference proteome</keyword>
<sequence length="156" mass="16493">MNSIRRQVLSALAGATLVAALPVAAQGALPVIDVYKTPSCGCCGAWIEHLQKSGFTVRAHNVDDTSTMRQKLRMPEKFGSCHTAKVGSYVLEGHVPASEVKRLLAERPAAVGLAVPAMPVGSPGMEVASGRVDPYDVLLVQADGKSSVYRSYKGRS</sequence>
<evidence type="ECO:0000313" key="2">
    <source>
        <dbReference type="Proteomes" id="UP000004277"/>
    </source>
</evidence>